<evidence type="ECO:0000256" key="6">
    <source>
        <dbReference type="ARBA" id="ARBA00022989"/>
    </source>
</evidence>
<dbReference type="GeneID" id="135217443"/>
<dbReference type="CDD" id="cd03505">
    <property type="entry name" value="Delta9-FADS-like"/>
    <property type="match status" value="1"/>
</dbReference>
<dbReference type="PRINTS" id="PR00075">
    <property type="entry name" value="FACDDSATRASE"/>
</dbReference>
<evidence type="ECO:0000256" key="7">
    <source>
        <dbReference type="ARBA" id="ARBA00023002"/>
    </source>
</evidence>
<feature type="transmembrane region" description="Helical" evidence="13">
    <location>
        <begin position="231"/>
        <end position="251"/>
    </location>
</feature>
<keyword evidence="9" id="KW-0443">Lipid metabolism</keyword>
<dbReference type="Pfam" id="PF00487">
    <property type="entry name" value="FA_desaturase"/>
    <property type="match status" value="1"/>
</dbReference>
<dbReference type="GO" id="GO:0006636">
    <property type="term" value="P:unsaturated fatty acid biosynthetic process"/>
    <property type="evidence" value="ECO:0007669"/>
    <property type="project" value="TreeGrafter"/>
</dbReference>
<comment type="cofactor">
    <cofactor evidence="12">
        <name>Fe(2+)</name>
        <dbReference type="ChEBI" id="CHEBI:29033"/>
    </cofactor>
</comment>
<feature type="transmembrane region" description="Helical" evidence="13">
    <location>
        <begin position="197"/>
        <end position="219"/>
    </location>
</feature>
<dbReference type="PANTHER" id="PTHR11351">
    <property type="entry name" value="ACYL-COA DESATURASE"/>
    <property type="match status" value="1"/>
</dbReference>
<evidence type="ECO:0000256" key="12">
    <source>
        <dbReference type="RuleBase" id="RU000581"/>
    </source>
</evidence>
<dbReference type="GO" id="GO:0004768">
    <property type="term" value="F:stearoyl-CoA 9-desaturase activity"/>
    <property type="evidence" value="ECO:0007669"/>
    <property type="project" value="TreeGrafter"/>
</dbReference>
<evidence type="ECO:0000256" key="2">
    <source>
        <dbReference type="ARBA" id="ARBA00009295"/>
    </source>
</evidence>
<dbReference type="GO" id="GO:0005506">
    <property type="term" value="F:iron ion binding"/>
    <property type="evidence" value="ECO:0007669"/>
    <property type="project" value="TreeGrafter"/>
</dbReference>
<keyword evidence="11 12" id="KW-0275">Fatty acid biosynthesis</keyword>
<dbReference type="InterPro" id="IPR015876">
    <property type="entry name" value="Acyl-CoA_DS"/>
</dbReference>
<feature type="transmembrane region" description="Helical" evidence="13">
    <location>
        <begin position="55"/>
        <end position="75"/>
    </location>
</feature>
<comment type="subcellular location">
    <subcellularLocation>
        <location evidence="1">Membrane</location>
        <topology evidence="1">Multi-pass membrane protein</topology>
    </subcellularLocation>
</comment>
<evidence type="ECO:0000256" key="5">
    <source>
        <dbReference type="ARBA" id="ARBA00022832"/>
    </source>
</evidence>
<sequence>MAPQAPDSAVKDDLLDDLTPQEQAELVERELKINLRGIISNLRNLDWSKVVWRNLIMFALLHIYSVYGLYLALFHAKWRTIFFSVVLYFMAALGITMGAHRLWSHRSFKARTPLRVVLALFQTIAFQNDIYEWARDHRVHHKYSETDADPHNARRGFFFSHMGWLMYRKHPDVIAKGKGLDLSDLENDPVVMLQRKYYLPAVVTACFVLPTAIPCIYWGEHVVTALMVAGFLRYTIVLHITWFVNSLAHWVGNKPYDKSIYPSQNSVVAYLALGEGWHNYHHVFPWDYRTAELGGLVNYNITCLVIDFCAKIGQAYDLRTVTPEMIGRRVTRTGDGTYASMTQKAK</sequence>
<feature type="domain" description="Fatty acid desaturase" evidence="14">
    <location>
        <begin position="78"/>
        <end position="285"/>
    </location>
</feature>
<dbReference type="AlphaFoldDB" id="A0A142EGX4"/>
<keyword evidence="8" id="KW-0408">Iron</keyword>
<evidence type="ECO:0000259" key="14">
    <source>
        <dbReference type="Pfam" id="PF00487"/>
    </source>
</evidence>
<dbReference type="RefSeq" id="XP_064109382.1">
    <property type="nucleotide sequence ID" value="XM_064253312.1"/>
</dbReference>
<evidence type="ECO:0000256" key="8">
    <source>
        <dbReference type="ARBA" id="ARBA00023004"/>
    </source>
</evidence>
<dbReference type="KEGG" id="mnz:135217443"/>
<organism evidence="15">
    <name type="scientific">Macrobrachium nipponense</name>
    <name type="common">Oriental river shrimp</name>
    <name type="synonym">Palaemon nipponensis</name>
    <dbReference type="NCBI Taxonomy" id="159736"/>
    <lineage>
        <taxon>Eukaryota</taxon>
        <taxon>Metazoa</taxon>
        <taxon>Ecdysozoa</taxon>
        <taxon>Arthropoda</taxon>
        <taxon>Crustacea</taxon>
        <taxon>Multicrustacea</taxon>
        <taxon>Malacostraca</taxon>
        <taxon>Eumalacostraca</taxon>
        <taxon>Eucarida</taxon>
        <taxon>Decapoda</taxon>
        <taxon>Pleocyemata</taxon>
        <taxon>Caridea</taxon>
        <taxon>Palaemonoidea</taxon>
        <taxon>Palaemonidae</taxon>
        <taxon>Macrobrachium</taxon>
    </lineage>
</organism>
<evidence type="ECO:0000256" key="9">
    <source>
        <dbReference type="ARBA" id="ARBA00023098"/>
    </source>
</evidence>
<evidence type="ECO:0000256" key="1">
    <source>
        <dbReference type="ARBA" id="ARBA00004141"/>
    </source>
</evidence>
<dbReference type="PANTHER" id="PTHR11351:SF31">
    <property type="entry name" value="DESATURASE 1, ISOFORM A-RELATED"/>
    <property type="match status" value="1"/>
</dbReference>
<accession>A0A142EGX4</accession>
<dbReference type="GO" id="GO:0005789">
    <property type="term" value="C:endoplasmic reticulum membrane"/>
    <property type="evidence" value="ECO:0007669"/>
    <property type="project" value="TreeGrafter"/>
</dbReference>
<evidence type="ECO:0000256" key="4">
    <source>
        <dbReference type="ARBA" id="ARBA00022692"/>
    </source>
</evidence>
<proteinExistence type="evidence at transcript level"/>
<keyword evidence="7 12" id="KW-0560">Oxidoreductase</keyword>
<evidence type="ECO:0000256" key="3">
    <source>
        <dbReference type="ARBA" id="ARBA00022516"/>
    </source>
</evidence>
<protein>
    <submittedName>
        <fullName evidence="15">Delta-9 desaturase</fullName>
    </submittedName>
</protein>
<keyword evidence="3 12" id="KW-0444">Lipid biosynthesis</keyword>
<feature type="transmembrane region" description="Helical" evidence="13">
    <location>
        <begin position="81"/>
        <end position="103"/>
    </location>
</feature>
<name>A0A142EGX4_MACNP</name>
<evidence type="ECO:0000256" key="10">
    <source>
        <dbReference type="ARBA" id="ARBA00023136"/>
    </source>
</evidence>
<keyword evidence="10 13" id="KW-0472">Membrane</keyword>
<evidence type="ECO:0000256" key="11">
    <source>
        <dbReference type="ARBA" id="ARBA00023160"/>
    </source>
</evidence>
<comment type="domain">
    <text evidence="12">The histidine box domains are involved in binding the catalytic metal ions.</text>
</comment>
<evidence type="ECO:0000313" key="15">
    <source>
        <dbReference type="EMBL" id="AMQ48727.1"/>
    </source>
</evidence>
<comment type="similarity">
    <text evidence="2 12">Belongs to the fatty acid desaturase type 1 family.</text>
</comment>
<keyword evidence="6 13" id="KW-1133">Transmembrane helix</keyword>
<keyword evidence="5" id="KW-0276">Fatty acid metabolism</keyword>
<reference evidence="15" key="1">
    <citation type="submission" date="2016-03" db="EMBL/GenBank/DDBJ databases">
        <title>Characterization, mRNA expression and regulation of fatty acyl desaturase and fatty acyl elongase genes by dietary polyunsaturated fatty acid levels.</title>
        <authorList>
            <person name="Ding Z."/>
            <person name="Luo N."/>
        </authorList>
    </citation>
    <scope>NUCLEOTIDE SEQUENCE</scope>
</reference>
<dbReference type="EMBL" id="KU922943">
    <property type="protein sequence ID" value="AMQ48727.1"/>
    <property type="molecule type" value="mRNA"/>
</dbReference>
<evidence type="ECO:0000256" key="13">
    <source>
        <dbReference type="SAM" id="Phobius"/>
    </source>
</evidence>
<keyword evidence="4 12" id="KW-0812">Transmembrane</keyword>
<dbReference type="InterPro" id="IPR005804">
    <property type="entry name" value="FA_desaturase_dom"/>
</dbReference>